<evidence type="ECO:0000256" key="1">
    <source>
        <dbReference type="ARBA" id="ARBA00004167"/>
    </source>
</evidence>
<keyword evidence="5" id="KW-0862">Zinc</keyword>
<evidence type="ECO:0000256" key="5">
    <source>
        <dbReference type="ARBA" id="ARBA00022833"/>
    </source>
</evidence>
<dbReference type="PANTHER" id="PTHR14402">
    <property type="entry name" value="RECEPTOR TRANSPORTING PROTEIN"/>
    <property type="match status" value="1"/>
</dbReference>
<feature type="non-terminal residue" evidence="9">
    <location>
        <position position="135"/>
    </location>
</feature>
<dbReference type="InterPro" id="IPR026096">
    <property type="entry name" value="R-trans_p"/>
</dbReference>
<accession>A0A7L3YAG7</accession>
<dbReference type="GO" id="GO:0031849">
    <property type="term" value="F:olfactory receptor binding"/>
    <property type="evidence" value="ECO:0007669"/>
    <property type="project" value="TreeGrafter"/>
</dbReference>
<name>A0A7L3YAG7_9AVES</name>
<comment type="subcellular location">
    <subcellularLocation>
        <location evidence="1">Membrane</location>
        <topology evidence="1">Single-pass membrane protein</topology>
    </subcellularLocation>
</comment>
<dbReference type="GO" id="GO:0051205">
    <property type="term" value="P:protein insertion into membrane"/>
    <property type="evidence" value="ECO:0007669"/>
    <property type="project" value="TreeGrafter"/>
</dbReference>
<gene>
    <name evidence="9" type="primary">Rtp3</name>
    <name evidence="9" type="ORF">CALBOR_R00801</name>
</gene>
<evidence type="ECO:0000259" key="8">
    <source>
        <dbReference type="SMART" id="SM01328"/>
    </source>
</evidence>
<keyword evidence="6" id="KW-1133">Transmembrane helix</keyword>
<evidence type="ECO:0000256" key="4">
    <source>
        <dbReference type="ARBA" id="ARBA00022771"/>
    </source>
</evidence>
<dbReference type="Pfam" id="PF13695">
    <property type="entry name" value="Zn_ribbon_3CxxC"/>
    <property type="match status" value="1"/>
</dbReference>
<keyword evidence="7" id="KW-0472">Membrane</keyword>
<dbReference type="PANTHER" id="PTHR14402:SF8">
    <property type="entry name" value="RECEPTOR-TRANSPORTING PROTEIN 4"/>
    <property type="match status" value="1"/>
</dbReference>
<evidence type="ECO:0000313" key="10">
    <source>
        <dbReference type="Proteomes" id="UP000535403"/>
    </source>
</evidence>
<dbReference type="EMBL" id="VZUG01038513">
    <property type="protein sequence ID" value="NXV97553.1"/>
    <property type="molecule type" value="Genomic_DNA"/>
</dbReference>
<evidence type="ECO:0000256" key="6">
    <source>
        <dbReference type="ARBA" id="ARBA00022989"/>
    </source>
</evidence>
<organism evidence="9 10">
    <name type="scientific">Calonectris borealis</name>
    <name type="common">Cory's shearwater</name>
    <dbReference type="NCBI Taxonomy" id="1323832"/>
    <lineage>
        <taxon>Eukaryota</taxon>
        <taxon>Metazoa</taxon>
        <taxon>Chordata</taxon>
        <taxon>Craniata</taxon>
        <taxon>Vertebrata</taxon>
        <taxon>Euteleostomi</taxon>
        <taxon>Archelosauria</taxon>
        <taxon>Archosauria</taxon>
        <taxon>Dinosauria</taxon>
        <taxon>Saurischia</taxon>
        <taxon>Theropoda</taxon>
        <taxon>Coelurosauria</taxon>
        <taxon>Aves</taxon>
        <taxon>Neognathae</taxon>
        <taxon>Neoaves</taxon>
        <taxon>Aequornithes</taxon>
        <taxon>Procellariiformes</taxon>
        <taxon>Procellariidae</taxon>
        <taxon>Calonectris</taxon>
    </lineage>
</organism>
<dbReference type="GO" id="GO:0001580">
    <property type="term" value="P:detection of chemical stimulus involved in sensory perception of bitter taste"/>
    <property type="evidence" value="ECO:0007669"/>
    <property type="project" value="TreeGrafter"/>
</dbReference>
<evidence type="ECO:0000256" key="3">
    <source>
        <dbReference type="ARBA" id="ARBA00022723"/>
    </source>
</evidence>
<sequence>EDDSLQVHVLKPGWKEFVQRRALGRFQCSQCFREWSSAKVHILFHMCRRQGQGMVWMRVFRQECRRCSDPRLEEPEFSQETMERLLHNLVLKILKYFYHLPTQPSDLLEVVVDHTTLGVGPHDSARCEGCQLGVC</sequence>
<feature type="domain" description="3CxxC-type" evidence="8">
    <location>
        <begin position="21"/>
        <end position="133"/>
    </location>
</feature>
<protein>
    <submittedName>
        <fullName evidence="9">RTP3 protein</fullName>
    </submittedName>
</protein>
<dbReference type="GO" id="GO:0008270">
    <property type="term" value="F:zinc ion binding"/>
    <property type="evidence" value="ECO:0007669"/>
    <property type="project" value="UniProtKB-KW"/>
</dbReference>
<dbReference type="GO" id="GO:0016020">
    <property type="term" value="C:membrane"/>
    <property type="evidence" value="ECO:0007669"/>
    <property type="project" value="UniProtKB-SubCell"/>
</dbReference>
<reference evidence="9 10" key="1">
    <citation type="submission" date="2019-09" db="EMBL/GenBank/DDBJ databases">
        <title>Bird 10,000 Genomes (B10K) Project - Family phase.</title>
        <authorList>
            <person name="Zhang G."/>
        </authorList>
    </citation>
    <scope>NUCLEOTIDE SEQUENCE [LARGE SCALE GENOMIC DNA]</scope>
    <source>
        <strain evidence="9">OUT-0025</strain>
        <tissue evidence="9">Blood</tissue>
    </source>
</reference>
<evidence type="ECO:0000256" key="2">
    <source>
        <dbReference type="ARBA" id="ARBA00022692"/>
    </source>
</evidence>
<feature type="non-terminal residue" evidence="9">
    <location>
        <position position="1"/>
    </location>
</feature>
<dbReference type="AlphaFoldDB" id="A0A7L3YAG7"/>
<proteinExistence type="predicted"/>
<keyword evidence="2" id="KW-0812">Transmembrane</keyword>
<dbReference type="GO" id="GO:0006612">
    <property type="term" value="P:protein targeting to membrane"/>
    <property type="evidence" value="ECO:0007669"/>
    <property type="project" value="TreeGrafter"/>
</dbReference>
<dbReference type="SMART" id="SM01328">
    <property type="entry name" value="zf-3CxxC"/>
    <property type="match status" value="1"/>
</dbReference>
<keyword evidence="3" id="KW-0479">Metal-binding</keyword>
<keyword evidence="10" id="KW-1185">Reference proteome</keyword>
<comment type="caution">
    <text evidence="9">The sequence shown here is derived from an EMBL/GenBank/DDBJ whole genome shotgun (WGS) entry which is preliminary data.</text>
</comment>
<dbReference type="InterPro" id="IPR027377">
    <property type="entry name" value="ZAR1/RTP1-5-like_Znf-3CxxC"/>
</dbReference>
<dbReference type="Proteomes" id="UP000535403">
    <property type="component" value="Unassembled WGS sequence"/>
</dbReference>
<evidence type="ECO:0000313" key="9">
    <source>
        <dbReference type="EMBL" id="NXV97553.1"/>
    </source>
</evidence>
<evidence type="ECO:0000256" key="7">
    <source>
        <dbReference type="ARBA" id="ARBA00023136"/>
    </source>
</evidence>
<keyword evidence="4" id="KW-0863">Zinc-finger</keyword>